<dbReference type="SUPFAM" id="SSF48264">
    <property type="entry name" value="Cytochrome P450"/>
    <property type="match status" value="1"/>
</dbReference>
<proteinExistence type="predicted"/>
<keyword evidence="1" id="KW-0503">Monooxygenase</keyword>
<dbReference type="GO" id="GO:0016705">
    <property type="term" value="F:oxidoreductase activity, acting on paired donors, with incorporation or reduction of molecular oxygen"/>
    <property type="evidence" value="ECO:0007669"/>
    <property type="project" value="InterPro"/>
</dbReference>
<keyword evidence="1" id="KW-0560">Oxidoreductase</keyword>
<dbReference type="GO" id="GO:0004497">
    <property type="term" value="F:monooxygenase activity"/>
    <property type="evidence" value="ECO:0007669"/>
    <property type="project" value="UniProtKB-KW"/>
</dbReference>
<accession>A0A8H8U893</accession>
<name>A0A8H8U893_9HELO</name>
<protein>
    <submittedName>
        <fullName evidence="1">Cytochrome P450 monooxygenase</fullName>
    </submittedName>
</protein>
<dbReference type="Gene3D" id="1.10.630.10">
    <property type="entry name" value="Cytochrome P450"/>
    <property type="match status" value="1"/>
</dbReference>
<dbReference type="InterPro" id="IPR001128">
    <property type="entry name" value="Cyt_P450"/>
</dbReference>
<dbReference type="InterPro" id="IPR036396">
    <property type="entry name" value="Cyt_P450_sf"/>
</dbReference>
<gene>
    <name evidence="1" type="primary">aclC_0</name>
    <name evidence="1" type="ORF">LSUB1_G004945</name>
</gene>
<comment type="caution">
    <text evidence="1">The sequence shown here is derived from an EMBL/GenBank/DDBJ whole genome shotgun (WGS) entry which is preliminary data.</text>
</comment>
<organism evidence="1 2">
    <name type="scientific">Lachnellula subtilissima</name>
    <dbReference type="NCBI Taxonomy" id="602034"/>
    <lineage>
        <taxon>Eukaryota</taxon>
        <taxon>Fungi</taxon>
        <taxon>Dikarya</taxon>
        <taxon>Ascomycota</taxon>
        <taxon>Pezizomycotina</taxon>
        <taxon>Leotiomycetes</taxon>
        <taxon>Helotiales</taxon>
        <taxon>Lachnaceae</taxon>
        <taxon>Lachnellula</taxon>
    </lineage>
</organism>
<dbReference type="Pfam" id="PF00067">
    <property type="entry name" value="p450"/>
    <property type="match status" value="1"/>
</dbReference>
<keyword evidence="2" id="KW-1185">Reference proteome</keyword>
<dbReference type="EMBL" id="QGMJ01000335">
    <property type="protein sequence ID" value="TVY37658.1"/>
    <property type="molecule type" value="Genomic_DNA"/>
</dbReference>
<dbReference type="GO" id="GO:0020037">
    <property type="term" value="F:heme binding"/>
    <property type="evidence" value="ECO:0007669"/>
    <property type="project" value="InterPro"/>
</dbReference>
<dbReference type="AlphaFoldDB" id="A0A8H8U893"/>
<sequence>MRGLIQVCDRWRSTALYVVEIPSYDRESRTASSSFNLRARDSAMEQNSNTALVQMYHAVDSSDISEEQLQQTLDVILGGISWNLVFLTAYPETQARLRSEISAQRQRTTSEYNTYLTSSATCLASCISESSRLNPLAAFSVPQASPTGRCIGSYYFPVHKNI</sequence>
<reference evidence="1 2" key="1">
    <citation type="submission" date="2018-05" db="EMBL/GenBank/DDBJ databases">
        <title>Genome sequencing and assembly of the regulated plant pathogen Lachnellula willkommii and related sister species for the development of diagnostic species identification markers.</title>
        <authorList>
            <person name="Giroux E."/>
            <person name="Bilodeau G."/>
        </authorList>
    </citation>
    <scope>NUCLEOTIDE SEQUENCE [LARGE SCALE GENOMIC DNA]</scope>
    <source>
        <strain evidence="1 2">CBS 197.66</strain>
    </source>
</reference>
<evidence type="ECO:0000313" key="2">
    <source>
        <dbReference type="Proteomes" id="UP000462212"/>
    </source>
</evidence>
<dbReference type="Proteomes" id="UP000462212">
    <property type="component" value="Unassembled WGS sequence"/>
</dbReference>
<dbReference type="GO" id="GO:0005506">
    <property type="term" value="F:iron ion binding"/>
    <property type="evidence" value="ECO:0007669"/>
    <property type="project" value="InterPro"/>
</dbReference>
<evidence type="ECO:0000313" key="1">
    <source>
        <dbReference type="EMBL" id="TVY37658.1"/>
    </source>
</evidence>
<dbReference type="OrthoDB" id="2789670at2759"/>